<evidence type="ECO:0000256" key="1">
    <source>
        <dbReference type="SAM" id="MobiDB-lite"/>
    </source>
</evidence>
<comment type="caution">
    <text evidence="2">The sequence shown here is derived from an EMBL/GenBank/DDBJ whole genome shotgun (WGS) entry which is preliminary data.</text>
</comment>
<sequence>MGAMRVARISGVAAPENRSDRELQPLTCTCNAVIALPSIATVGDRVAAERSPRCGTFAAAGHCSHPASTTGVELNRMQLDADPVEQSACNTIVDDMPGTAARLQLAAVLRNDTSSARNAYPAFSVPAALLGADTRQSLALFVHCNALLAAGKATKRRPIAAKTTRKRKQSESVSRCGICAR</sequence>
<name>A0A973WXA2_9BRAD</name>
<gene>
    <name evidence="2" type="ORF">HU230_36125</name>
</gene>
<organism evidence="2">
    <name type="scientific">Bradyrhizobium quebecense</name>
    <dbReference type="NCBI Taxonomy" id="2748629"/>
    <lineage>
        <taxon>Bacteria</taxon>
        <taxon>Pseudomonadati</taxon>
        <taxon>Pseudomonadota</taxon>
        <taxon>Alphaproteobacteria</taxon>
        <taxon>Hyphomicrobiales</taxon>
        <taxon>Nitrobacteraceae</taxon>
        <taxon>Bradyrhizobium</taxon>
    </lineage>
</organism>
<feature type="region of interest" description="Disordered" evidence="1">
    <location>
        <begin position="1"/>
        <end position="20"/>
    </location>
</feature>
<evidence type="ECO:0000313" key="2">
    <source>
        <dbReference type="EMBL" id="NVL10985.1"/>
    </source>
</evidence>
<proteinExistence type="predicted"/>
<protein>
    <submittedName>
        <fullName evidence="2">Uncharacterized protein</fullName>
    </submittedName>
</protein>
<dbReference type="AlphaFoldDB" id="A0A973WXA2"/>
<accession>A0A973WXA2</accession>
<dbReference type="EMBL" id="JABWSX010000001">
    <property type="protein sequence ID" value="NVL10985.1"/>
    <property type="molecule type" value="Genomic_DNA"/>
</dbReference>
<reference evidence="2" key="1">
    <citation type="submission" date="2020-06" db="EMBL/GenBank/DDBJ databases">
        <title>Whole Genome Sequence of Bradyrhizobium sp. Strain 66S1MB.</title>
        <authorList>
            <person name="Bromfield E."/>
            <person name="Cloutier S."/>
        </authorList>
    </citation>
    <scope>NUCLEOTIDE SEQUENCE</scope>
    <source>
        <strain evidence="2">66S1MB</strain>
    </source>
</reference>